<reference evidence="1 2" key="2">
    <citation type="journal article" date="2022" name="Mol. Ecol. Resour.">
        <title>The genomes of chicory, endive, great burdock and yacon provide insights into Asteraceae paleo-polyploidization history and plant inulin production.</title>
        <authorList>
            <person name="Fan W."/>
            <person name="Wang S."/>
            <person name="Wang H."/>
            <person name="Wang A."/>
            <person name="Jiang F."/>
            <person name="Liu H."/>
            <person name="Zhao H."/>
            <person name="Xu D."/>
            <person name="Zhang Y."/>
        </authorList>
    </citation>
    <scope>NUCLEOTIDE SEQUENCE [LARGE SCALE GENOMIC DNA]</scope>
    <source>
        <strain evidence="2">cv. Yunnan</strain>
        <tissue evidence="1">Leaves</tissue>
    </source>
</reference>
<name>A0ACB9KB61_9ASTR</name>
<gene>
    <name evidence="1" type="ORF">L1987_03574</name>
</gene>
<dbReference type="Proteomes" id="UP001056120">
    <property type="component" value="Linkage Group LG01"/>
</dbReference>
<dbReference type="EMBL" id="CM042018">
    <property type="protein sequence ID" value="KAI3829450.1"/>
    <property type="molecule type" value="Genomic_DNA"/>
</dbReference>
<reference evidence="2" key="1">
    <citation type="journal article" date="2022" name="Mol. Ecol. Resour.">
        <title>The genomes of chicory, endive, great burdock and yacon provide insights into Asteraceae palaeo-polyploidization history and plant inulin production.</title>
        <authorList>
            <person name="Fan W."/>
            <person name="Wang S."/>
            <person name="Wang H."/>
            <person name="Wang A."/>
            <person name="Jiang F."/>
            <person name="Liu H."/>
            <person name="Zhao H."/>
            <person name="Xu D."/>
            <person name="Zhang Y."/>
        </authorList>
    </citation>
    <scope>NUCLEOTIDE SEQUENCE [LARGE SCALE GENOMIC DNA]</scope>
    <source>
        <strain evidence="2">cv. Yunnan</strain>
    </source>
</reference>
<organism evidence="1 2">
    <name type="scientific">Smallanthus sonchifolius</name>
    <dbReference type="NCBI Taxonomy" id="185202"/>
    <lineage>
        <taxon>Eukaryota</taxon>
        <taxon>Viridiplantae</taxon>
        <taxon>Streptophyta</taxon>
        <taxon>Embryophyta</taxon>
        <taxon>Tracheophyta</taxon>
        <taxon>Spermatophyta</taxon>
        <taxon>Magnoliopsida</taxon>
        <taxon>eudicotyledons</taxon>
        <taxon>Gunneridae</taxon>
        <taxon>Pentapetalae</taxon>
        <taxon>asterids</taxon>
        <taxon>campanulids</taxon>
        <taxon>Asterales</taxon>
        <taxon>Asteraceae</taxon>
        <taxon>Asteroideae</taxon>
        <taxon>Heliantheae alliance</taxon>
        <taxon>Millerieae</taxon>
        <taxon>Smallanthus</taxon>
    </lineage>
</organism>
<sequence>MDLSRVLLAIFITLCVLQSSSLAIKSKKSYIVYLGGLDQQYEASQIQDSHFEFLGSILGSKERVDEAMIYSYHKQFNGFAALLDDEDAAKIAAHPDVVTVIQNKGRKLHTTRSWDFLKLEKNGVIGASSLWKKARFGENIIIANLDTGGECDDADIVKGFETAIHDGVDVISVSLGGQPADYMDDGLAIASFHAVTKGITVVFSAGNDGPTHGTVTNVSPWVITVGASTIDREFQSLVDLASGLTLKGLSMSKPLPHSGFYPLINAANAKAENATMMNAMLCAQGALDPNKVQGKILVCLRVGNDRVDKGTQAALAGAAGMILCNDKASADEIIADPHVLPATHITYADGLRLYAYLNSTNEPLGYLTHPEAAINIKPAPFMAGFSSRGPNSITPEILKPDITAPGVNIIAAFSEYAKPVLPYNIESGTSMSCPHVAGVVGLLKSLHPDWSPSAIKSAIMTTAYIKDNRGNPMMDETKNVASPFSRGAGYIDPNRAMNPGLVYDLTVNDYLDFLCTRGYNKTMIQKFSDQPYECPENDNILDFNYPSITVHKLNGTVTVTRRLTNVGPPGIYTVAVKSPAGISVNVKPNILAFGKRGEVQKFELKMKADGTSVIKDHVFGELIWSNGKHYHVKSPIVVSVA</sequence>
<proteinExistence type="predicted"/>
<protein>
    <submittedName>
        <fullName evidence="1">Uncharacterized protein</fullName>
    </submittedName>
</protein>
<keyword evidence="2" id="KW-1185">Reference proteome</keyword>
<accession>A0ACB9KB61</accession>
<comment type="caution">
    <text evidence="1">The sequence shown here is derived from an EMBL/GenBank/DDBJ whole genome shotgun (WGS) entry which is preliminary data.</text>
</comment>
<evidence type="ECO:0000313" key="1">
    <source>
        <dbReference type="EMBL" id="KAI3829450.1"/>
    </source>
</evidence>
<evidence type="ECO:0000313" key="2">
    <source>
        <dbReference type="Proteomes" id="UP001056120"/>
    </source>
</evidence>